<dbReference type="InterPro" id="IPR051062">
    <property type="entry name" value="Topoisomerase_IB"/>
</dbReference>
<dbReference type="Proteomes" id="UP000239187">
    <property type="component" value="Chromosome"/>
</dbReference>
<dbReference type="InterPro" id="IPR014711">
    <property type="entry name" value="TopoI_cat_a-hlx-sub_euk"/>
</dbReference>
<dbReference type="SUPFAM" id="SSF55869">
    <property type="entry name" value="DNA topoisomerase I domain"/>
    <property type="match status" value="1"/>
</dbReference>
<sequence>MARLRRSNTRRPGITRRRHGKGFSYRAPNGELLQDRDEIERIRDLVIPPAWKDVWIAPYPNGHVQAIGTDDAGRRQYMYHPAWREQKDREKFDRALDFGAKLPSARRAITQHLRSDGVTRERAFAAALRIVDAGALRIGSAQYAEANGSFGVTTLLVEHCTIEGSIITFDFPGKSGQHWETRLEDEDLAGALRPMMEREDADTVLAYQTEDGKWHHVDGSLLNEFLRQVTGGPFTAKDFRTWQATVVAAMALAKEDLKATSRTARQKAVTATMKAVADHLGNTPTVARSSYVDPRLVDRFMSGEVIPITTYSASEKAVQELLRD</sequence>
<dbReference type="Gene3D" id="3.30.66.10">
    <property type="entry name" value="DNA topoisomerase I domain"/>
    <property type="match status" value="1"/>
</dbReference>
<dbReference type="InterPro" id="IPR011010">
    <property type="entry name" value="DNA_brk_join_enz"/>
</dbReference>
<dbReference type="Gene3D" id="3.90.15.10">
    <property type="entry name" value="Topoisomerase I, Chain A, domain 3"/>
    <property type="match status" value="1"/>
</dbReference>
<organism evidence="10 11">
    <name type="scientific">Arthrobacter agilis</name>
    <dbReference type="NCBI Taxonomy" id="37921"/>
    <lineage>
        <taxon>Bacteria</taxon>
        <taxon>Bacillati</taxon>
        <taxon>Actinomycetota</taxon>
        <taxon>Actinomycetes</taxon>
        <taxon>Micrococcales</taxon>
        <taxon>Micrococcaceae</taxon>
        <taxon>Arthrobacter</taxon>
    </lineage>
</organism>
<keyword evidence="4" id="KW-0799">Topoisomerase</keyword>
<dbReference type="RefSeq" id="WP_133080075.1">
    <property type="nucleotide sequence ID" value="NZ_CP024915.1"/>
</dbReference>
<dbReference type="EC" id="5.6.2.1" evidence="3"/>
<dbReference type="Pfam" id="PF21338">
    <property type="entry name" value="Top1B_N_bact"/>
    <property type="match status" value="1"/>
</dbReference>
<feature type="domain" description="DNA topoisomerase IB N-terminal" evidence="9">
    <location>
        <begin position="22"/>
        <end position="70"/>
    </location>
</feature>
<comment type="catalytic activity">
    <reaction evidence="1">
        <text>ATP-independent breakage of single-stranded DNA, followed by passage and rejoining.</text>
        <dbReference type="EC" id="5.6.2.1"/>
    </reaction>
</comment>
<evidence type="ECO:0000256" key="7">
    <source>
        <dbReference type="SAM" id="MobiDB-lite"/>
    </source>
</evidence>
<dbReference type="InterPro" id="IPR013500">
    <property type="entry name" value="TopoI_cat_euk"/>
</dbReference>
<dbReference type="GO" id="GO:0006265">
    <property type="term" value="P:DNA topological change"/>
    <property type="evidence" value="ECO:0007669"/>
    <property type="project" value="InterPro"/>
</dbReference>
<evidence type="ECO:0000256" key="2">
    <source>
        <dbReference type="ARBA" id="ARBA00006645"/>
    </source>
</evidence>
<dbReference type="Pfam" id="PF01028">
    <property type="entry name" value="Topoisom_I"/>
    <property type="match status" value="1"/>
</dbReference>
<dbReference type="InterPro" id="IPR049331">
    <property type="entry name" value="Top1B_N_bact"/>
</dbReference>
<keyword evidence="5" id="KW-0238">DNA-binding</keyword>
<evidence type="ECO:0000259" key="9">
    <source>
        <dbReference type="Pfam" id="PF21338"/>
    </source>
</evidence>
<name>A0A2L0UAR7_9MICC</name>
<protein>
    <recommendedName>
        <fullName evidence="3">DNA topoisomerase</fullName>
        <ecNumber evidence="3">5.6.2.1</ecNumber>
    </recommendedName>
</protein>
<dbReference type="AlphaFoldDB" id="A0A2L0UAR7"/>
<reference evidence="10 11" key="1">
    <citation type="submission" date="2017-11" db="EMBL/GenBank/DDBJ databases">
        <title>Draft genome of Arthrobacter agilis strain UMCV2, a plant growth-promoting rhizobacterium and biocontrol capacity of phytopathogenic fungi.</title>
        <authorList>
            <person name="Martinez-Camara R."/>
            <person name="Santoyo G."/>
            <person name="Moreno-Hagelsieb G."/>
            <person name="Valencia-Cantero E."/>
        </authorList>
    </citation>
    <scope>NUCLEOTIDE SEQUENCE [LARGE SCALE GENOMIC DNA]</scope>
    <source>
        <strain evidence="10 11">UMCV2</strain>
    </source>
</reference>
<feature type="region of interest" description="Disordered" evidence="7">
    <location>
        <begin position="1"/>
        <end position="27"/>
    </location>
</feature>
<feature type="domain" description="DNA topoisomerase I catalytic core eukaryotic-type" evidence="8">
    <location>
        <begin position="82"/>
        <end position="289"/>
    </location>
</feature>
<dbReference type="SUPFAM" id="SSF56349">
    <property type="entry name" value="DNA breaking-rejoining enzymes"/>
    <property type="match status" value="1"/>
</dbReference>
<dbReference type="PANTHER" id="PTHR10290:SF3">
    <property type="entry name" value="DNA TOPOISOMERASE 1"/>
    <property type="match status" value="1"/>
</dbReference>
<evidence type="ECO:0000256" key="6">
    <source>
        <dbReference type="ARBA" id="ARBA00023235"/>
    </source>
</evidence>
<dbReference type="InterPro" id="IPR035447">
    <property type="entry name" value="DNA_topo_I_N_sf"/>
</dbReference>
<dbReference type="GO" id="GO:0003677">
    <property type="term" value="F:DNA binding"/>
    <property type="evidence" value="ECO:0007669"/>
    <property type="project" value="UniProtKB-KW"/>
</dbReference>
<comment type="similarity">
    <text evidence="2">Belongs to the type IB topoisomerase family.</text>
</comment>
<dbReference type="GO" id="GO:0003917">
    <property type="term" value="F:DNA topoisomerase type I (single strand cut, ATP-independent) activity"/>
    <property type="evidence" value="ECO:0007669"/>
    <property type="project" value="UniProtKB-EC"/>
</dbReference>
<gene>
    <name evidence="10" type="ORF">CVO76_00750</name>
</gene>
<evidence type="ECO:0000259" key="8">
    <source>
        <dbReference type="Pfam" id="PF01028"/>
    </source>
</evidence>
<dbReference type="PANTHER" id="PTHR10290">
    <property type="entry name" value="DNA TOPOISOMERASE I"/>
    <property type="match status" value="1"/>
</dbReference>
<dbReference type="PRINTS" id="PR00416">
    <property type="entry name" value="EUTPISMRASEI"/>
</dbReference>
<dbReference type="EMBL" id="CP024915">
    <property type="protein sequence ID" value="AUZ86336.1"/>
    <property type="molecule type" value="Genomic_DNA"/>
</dbReference>
<dbReference type="InterPro" id="IPR001631">
    <property type="entry name" value="TopoI"/>
</dbReference>
<evidence type="ECO:0000256" key="5">
    <source>
        <dbReference type="ARBA" id="ARBA00023125"/>
    </source>
</evidence>
<evidence type="ECO:0000313" key="10">
    <source>
        <dbReference type="EMBL" id="AUZ86336.1"/>
    </source>
</evidence>
<accession>A0A2L0UAR7</accession>
<evidence type="ECO:0000256" key="3">
    <source>
        <dbReference type="ARBA" id="ARBA00012891"/>
    </source>
</evidence>
<dbReference type="PROSITE" id="PS52038">
    <property type="entry name" value="TOPO_IB_2"/>
    <property type="match status" value="1"/>
</dbReference>
<evidence type="ECO:0000256" key="4">
    <source>
        <dbReference type="ARBA" id="ARBA00023029"/>
    </source>
</evidence>
<feature type="compositionally biased region" description="Basic residues" evidence="7">
    <location>
        <begin position="1"/>
        <end position="21"/>
    </location>
</feature>
<evidence type="ECO:0000313" key="11">
    <source>
        <dbReference type="Proteomes" id="UP000239187"/>
    </source>
</evidence>
<keyword evidence="6 10" id="KW-0413">Isomerase</keyword>
<proteinExistence type="inferred from homology"/>
<evidence type="ECO:0000256" key="1">
    <source>
        <dbReference type="ARBA" id="ARBA00000213"/>
    </source>
</evidence>
<dbReference type="Gene3D" id="1.10.132.120">
    <property type="match status" value="1"/>
</dbReference>